<feature type="transmembrane region" description="Helical" evidence="1">
    <location>
        <begin position="12"/>
        <end position="35"/>
    </location>
</feature>
<name>A0A7J5BHJ1_9MICO</name>
<proteinExistence type="predicted"/>
<dbReference type="AlphaFoldDB" id="A0A7J5BHJ1"/>
<gene>
    <name evidence="2" type="ORF">F8O05_02210</name>
</gene>
<comment type="caution">
    <text evidence="2">The sequence shown here is derived from an EMBL/GenBank/DDBJ whole genome shotgun (WGS) entry which is preliminary data.</text>
</comment>
<sequence length="251" mass="28188">MDKEKKKRSPLVRGVLAALSLVTAWHIFASFLWIAPYSPLREIPTQQVLSSYMIPFFGQSWSVFAPAPINGSYTLKVRAIVDENGTLTETDWVDATAVELDMIQNNLFPPRAGLQAAEVASQHKSSYDALTDDHQVIVELNYFEGDWEARLEEKMASYGDEDLVEDFMVTEHMTVAYATQVALAVWGDDVVRVQYEVSRQNVVPFAERNDSDAQRPAVQIVSTGWRGLAKNPGQSDEAFAETFLRVYEGMN</sequence>
<dbReference type="Proteomes" id="UP000433493">
    <property type="component" value="Unassembled WGS sequence"/>
</dbReference>
<dbReference type="InterPro" id="IPR043857">
    <property type="entry name" value="DUF5819"/>
</dbReference>
<organism evidence="2 3">
    <name type="scientific">Gulosibacter chungangensis</name>
    <dbReference type="NCBI Taxonomy" id="979746"/>
    <lineage>
        <taxon>Bacteria</taxon>
        <taxon>Bacillati</taxon>
        <taxon>Actinomycetota</taxon>
        <taxon>Actinomycetes</taxon>
        <taxon>Micrococcales</taxon>
        <taxon>Microbacteriaceae</taxon>
        <taxon>Gulosibacter</taxon>
    </lineage>
</organism>
<reference evidence="2 3" key="1">
    <citation type="submission" date="2019-09" db="EMBL/GenBank/DDBJ databases">
        <title>Phylogeny of genus Pseudoclavibacter and closely related genus.</title>
        <authorList>
            <person name="Li Y."/>
        </authorList>
    </citation>
    <scope>NUCLEOTIDE SEQUENCE [LARGE SCALE GENOMIC DNA]</scope>
    <source>
        <strain evidence="2 3">KCTC 13959</strain>
    </source>
</reference>
<keyword evidence="1" id="KW-0812">Transmembrane</keyword>
<evidence type="ECO:0000313" key="3">
    <source>
        <dbReference type="Proteomes" id="UP000433493"/>
    </source>
</evidence>
<dbReference type="EMBL" id="WBKB01000001">
    <property type="protein sequence ID" value="KAB1645090.1"/>
    <property type="molecule type" value="Genomic_DNA"/>
</dbReference>
<keyword evidence="1" id="KW-1133">Transmembrane helix</keyword>
<dbReference type="Pfam" id="PF19136">
    <property type="entry name" value="DUF5819"/>
    <property type="match status" value="1"/>
</dbReference>
<evidence type="ECO:0000256" key="1">
    <source>
        <dbReference type="SAM" id="Phobius"/>
    </source>
</evidence>
<evidence type="ECO:0000313" key="2">
    <source>
        <dbReference type="EMBL" id="KAB1645090.1"/>
    </source>
</evidence>
<accession>A0A7J5BHJ1</accession>
<dbReference type="RefSeq" id="WP_158051100.1">
    <property type="nucleotide sequence ID" value="NZ_WBKB01000001.1"/>
</dbReference>
<protein>
    <submittedName>
        <fullName evidence="2">Uncharacterized protein</fullName>
    </submittedName>
</protein>
<dbReference type="OrthoDB" id="9342777at2"/>
<keyword evidence="3" id="KW-1185">Reference proteome</keyword>
<keyword evidence="1" id="KW-0472">Membrane</keyword>